<proteinExistence type="predicted"/>
<evidence type="ECO:0000313" key="2">
    <source>
        <dbReference type="Proteomes" id="UP001499954"/>
    </source>
</evidence>
<organism evidence="1 2">
    <name type="scientific">Agromyces allii</name>
    <dbReference type="NCBI Taxonomy" id="393607"/>
    <lineage>
        <taxon>Bacteria</taxon>
        <taxon>Bacillati</taxon>
        <taxon>Actinomycetota</taxon>
        <taxon>Actinomycetes</taxon>
        <taxon>Micrococcales</taxon>
        <taxon>Microbacteriaceae</taxon>
        <taxon>Agromyces</taxon>
    </lineage>
</organism>
<dbReference type="EMBL" id="BAAAMK010000001">
    <property type="protein sequence ID" value="GAA1938554.1"/>
    <property type="molecule type" value="Genomic_DNA"/>
</dbReference>
<name>A0ABP5BC40_9MICO</name>
<comment type="caution">
    <text evidence="1">The sequence shown here is derived from an EMBL/GenBank/DDBJ whole genome shotgun (WGS) entry which is preliminary data.</text>
</comment>
<accession>A0ABP5BC40</accession>
<dbReference type="Proteomes" id="UP001499954">
    <property type="component" value="Unassembled WGS sequence"/>
</dbReference>
<protein>
    <submittedName>
        <fullName evidence="1">Uncharacterized protein</fullName>
    </submittedName>
</protein>
<reference evidence="2" key="1">
    <citation type="journal article" date="2019" name="Int. J. Syst. Evol. Microbiol.">
        <title>The Global Catalogue of Microorganisms (GCM) 10K type strain sequencing project: providing services to taxonomists for standard genome sequencing and annotation.</title>
        <authorList>
            <consortium name="The Broad Institute Genomics Platform"/>
            <consortium name="The Broad Institute Genome Sequencing Center for Infectious Disease"/>
            <person name="Wu L."/>
            <person name="Ma J."/>
        </authorList>
    </citation>
    <scope>NUCLEOTIDE SEQUENCE [LARGE SCALE GENOMIC DNA]</scope>
    <source>
        <strain evidence="2">JCM 13584</strain>
    </source>
</reference>
<keyword evidence="2" id="KW-1185">Reference proteome</keyword>
<gene>
    <name evidence="1" type="ORF">GCM10009717_01210</name>
</gene>
<sequence length="85" mass="8518">METSRPVCASETPSPADICGSTAVGSISAVTMTKVAAPSTISAGQGRADVGARPVPERVDAVVAVVAVVVPEVLRAVVASSMLRR</sequence>
<evidence type="ECO:0000313" key="1">
    <source>
        <dbReference type="EMBL" id="GAA1938554.1"/>
    </source>
</evidence>